<dbReference type="RefSeq" id="WP_146962908.1">
    <property type="nucleotide sequence ID" value="NZ_CP042467.1"/>
</dbReference>
<gene>
    <name evidence="2" type="ORF">FRD01_21025</name>
</gene>
<organism evidence="2 3">
    <name type="scientific">Microvenator marinus</name>
    <dbReference type="NCBI Taxonomy" id="2600177"/>
    <lineage>
        <taxon>Bacteria</taxon>
        <taxon>Deltaproteobacteria</taxon>
        <taxon>Bradymonadales</taxon>
        <taxon>Microvenatoraceae</taxon>
        <taxon>Microvenator</taxon>
    </lineage>
</organism>
<dbReference type="EMBL" id="CP042467">
    <property type="protein sequence ID" value="QED29675.1"/>
    <property type="molecule type" value="Genomic_DNA"/>
</dbReference>
<keyword evidence="3" id="KW-1185">Reference proteome</keyword>
<dbReference type="KEGG" id="bbae:FRD01_21025"/>
<keyword evidence="1" id="KW-1133">Transmembrane helix</keyword>
<evidence type="ECO:0000256" key="1">
    <source>
        <dbReference type="SAM" id="Phobius"/>
    </source>
</evidence>
<sequence>MVRLRLSEFNSNQSGAIAMLTMAALLVLTMIAWVLFDAGTSARDALDVQASADTASWSQSAVEARSMNMMAFANVGKRVTFGMTSFYQALWLSWAALLVAAAALTVACWIANIPLFGAITSVCKELTSFTIQVGLVMVDELPDLIIFESDLVQNYFKDDLTAFDDYQKYMTQLTPWWSWAEGFTRGARNGAVVASSFPVPERIGSTSFQTDQVDRLPVEKAPTTQGYTDMCAKVYTELDIGIHVIDYGIKSSGNMSGGSGWERPLAFLMTGGMALGFMIPACAINALIYGDVGAPYQMETFSSDAMWQLRASNLTFSYAPNPKRFSDTGDRKKYNYLSPDYTSLPHYSGGGYYGMARSEISFQDGTPDLWKASWTARMRPVALPGEWSSLGSGVTLVKAWRDVLPYVTAAAAVLSLVDGAISGDLDPAGLLAGGAKDLVNVDSALGGLTDDSVEGLAK</sequence>
<keyword evidence="1" id="KW-0472">Membrane</keyword>
<proteinExistence type="predicted"/>
<feature type="transmembrane region" description="Helical" evidence="1">
    <location>
        <begin position="91"/>
        <end position="111"/>
    </location>
</feature>
<dbReference type="Proteomes" id="UP000321595">
    <property type="component" value="Chromosome"/>
</dbReference>
<reference evidence="2 3" key="1">
    <citation type="submission" date="2019-08" db="EMBL/GenBank/DDBJ databases">
        <authorList>
            <person name="Liang Q."/>
        </authorList>
    </citation>
    <scope>NUCLEOTIDE SEQUENCE [LARGE SCALE GENOMIC DNA]</scope>
    <source>
        <strain evidence="2 3">V1718</strain>
    </source>
</reference>
<accession>A0A5B8XVR7</accession>
<protein>
    <submittedName>
        <fullName evidence="2">Uncharacterized protein</fullName>
    </submittedName>
</protein>
<dbReference type="AlphaFoldDB" id="A0A5B8XVR7"/>
<dbReference type="OrthoDB" id="5481816at2"/>
<evidence type="ECO:0000313" key="3">
    <source>
        <dbReference type="Proteomes" id="UP000321595"/>
    </source>
</evidence>
<evidence type="ECO:0000313" key="2">
    <source>
        <dbReference type="EMBL" id="QED29675.1"/>
    </source>
</evidence>
<name>A0A5B8XVR7_9DELT</name>
<feature type="transmembrane region" description="Helical" evidence="1">
    <location>
        <begin position="16"/>
        <end position="36"/>
    </location>
</feature>
<keyword evidence="1" id="KW-0812">Transmembrane</keyword>